<evidence type="ECO:0000256" key="1">
    <source>
        <dbReference type="SAM" id="MobiDB-lite"/>
    </source>
</evidence>
<evidence type="ECO:0000313" key="2">
    <source>
        <dbReference type="EMBL" id="CAH2226432.1"/>
    </source>
</evidence>
<sequence>PPNAILLSECRPNVRALLVHDTPFLGRGPRGADLADQIPEAGRRLHPH</sequence>
<proteinExistence type="predicted"/>
<accession>A0A8S4QVY1</accession>
<feature type="region of interest" description="Disordered" evidence="1">
    <location>
        <begin position="25"/>
        <end position="48"/>
    </location>
</feature>
<protein>
    <submittedName>
        <fullName evidence="2">Jg4302 protein</fullName>
    </submittedName>
</protein>
<name>A0A8S4QVY1_9NEOP</name>
<reference evidence="2" key="1">
    <citation type="submission" date="2022-03" db="EMBL/GenBank/DDBJ databases">
        <authorList>
            <person name="Lindestad O."/>
        </authorList>
    </citation>
    <scope>NUCLEOTIDE SEQUENCE</scope>
</reference>
<dbReference type="EMBL" id="CAKXAJ010021306">
    <property type="protein sequence ID" value="CAH2226432.1"/>
    <property type="molecule type" value="Genomic_DNA"/>
</dbReference>
<dbReference type="Proteomes" id="UP000838756">
    <property type="component" value="Unassembled WGS sequence"/>
</dbReference>
<feature type="non-terminal residue" evidence="2">
    <location>
        <position position="1"/>
    </location>
</feature>
<evidence type="ECO:0000313" key="3">
    <source>
        <dbReference type="Proteomes" id="UP000838756"/>
    </source>
</evidence>
<gene>
    <name evidence="2" type="primary">jg4302</name>
    <name evidence="2" type="ORF">PAEG_LOCUS7137</name>
</gene>
<organism evidence="2 3">
    <name type="scientific">Pararge aegeria aegeria</name>
    <dbReference type="NCBI Taxonomy" id="348720"/>
    <lineage>
        <taxon>Eukaryota</taxon>
        <taxon>Metazoa</taxon>
        <taxon>Ecdysozoa</taxon>
        <taxon>Arthropoda</taxon>
        <taxon>Hexapoda</taxon>
        <taxon>Insecta</taxon>
        <taxon>Pterygota</taxon>
        <taxon>Neoptera</taxon>
        <taxon>Endopterygota</taxon>
        <taxon>Lepidoptera</taxon>
        <taxon>Glossata</taxon>
        <taxon>Ditrysia</taxon>
        <taxon>Papilionoidea</taxon>
        <taxon>Nymphalidae</taxon>
        <taxon>Satyrinae</taxon>
        <taxon>Satyrini</taxon>
        <taxon>Parargina</taxon>
        <taxon>Pararge</taxon>
    </lineage>
</organism>
<keyword evidence="3" id="KW-1185">Reference proteome</keyword>
<dbReference type="AlphaFoldDB" id="A0A8S4QVY1"/>
<comment type="caution">
    <text evidence="2">The sequence shown here is derived from an EMBL/GenBank/DDBJ whole genome shotgun (WGS) entry which is preliminary data.</text>
</comment>